<feature type="domain" description="Dynein heavy chain hydrolytic ATP-binding dynein motor region" evidence="2">
    <location>
        <begin position="1"/>
        <end position="158"/>
    </location>
</feature>
<dbReference type="Pfam" id="PF17857">
    <property type="entry name" value="AAA_lid_1"/>
    <property type="match status" value="1"/>
</dbReference>
<feature type="domain" description="Dynein heavy chain 3 AAA+ lid" evidence="4">
    <location>
        <begin position="729"/>
        <end position="795"/>
    </location>
</feature>
<dbReference type="Pfam" id="PF17852">
    <property type="entry name" value="Dynein_AAA_lid"/>
    <property type="match status" value="1"/>
</dbReference>
<dbReference type="GO" id="GO:0030286">
    <property type="term" value="C:dynein complex"/>
    <property type="evidence" value="ECO:0007669"/>
    <property type="project" value="InterPro"/>
</dbReference>
<evidence type="ECO:0000313" key="5">
    <source>
        <dbReference type="EMBL" id="CAF3524914.1"/>
    </source>
</evidence>
<evidence type="ECO:0000259" key="3">
    <source>
        <dbReference type="Pfam" id="PF17852"/>
    </source>
</evidence>
<comment type="caution">
    <text evidence="5">The sequence shown here is derived from an EMBL/GenBank/DDBJ whole genome shotgun (WGS) entry which is preliminary data.</text>
</comment>
<dbReference type="FunFam" id="3.40.50.300:FF:000945">
    <property type="entry name" value="Dynein axonemal heavy chain 9"/>
    <property type="match status" value="1"/>
</dbReference>
<feature type="domain" description="Dynein heavy chain AAA 5 extension" evidence="3">
    <location>
        <begin position="451"/>
        <end position="533"/>
    </location>
</feature>
<accession>A0A818ITJ9</accession>
<dbReference type="EMBL" id="CAJOAX010000157">
    <property type="protein sequence ID" value="CAF3524914.1"/>
    <property type="molecule type" value="Genomic_DNA"/>
</dbReference>
<dbReference type="GO" id="GO:0051959">
    <property type="term" value="F:dynein light intermediate chain binding"/>
    <property type="evidence" value="ECO:0007669"/>
    <property type="project" value="InterPro"/>
</dbReference>
<dbReference type="GO" id="GO:0007018">
    <property type="term" value="P:microtubule-based movement"/>
    <property type="evidence" value="ECO:0007669"/>
    <property type="project" value="InterPro"/>
</dbReference>
<dbReference type="AlphaFoldDB" id="A0A818ITJ9"/>
<dbReference type="Gene3D" id="3.40.50.300">
    <property type="entry name" value="P-loop containing nucleotide triphosphate hydrolases"/>
    <property type="match status" value="3"/>
</dbReference>
<protein>
    <recommendedName>
        <fullName evidence="7">Dynein heavy chain</fullName>
    </recommendedName>
</protein>
<dbReference type="InterPro" id="IPR041589">
    <property type="entry name" value="DNAH3_AAA_lid_1"/>
</dbReference>
<dbReference type="InterPro" id="IPR027417">
    <property type="entry name" value="P-loop_NTPase"/>
</dbReference>
<dbReference type="PANTHER" id="PTHR45703:SF8">
    <property type="entry name" value="DYNEINS HEAVY CHAIN"/>
    <property type="match status" value="1"/>
</dbReference>
<evidence type="ECO:0008006" key="7">
    <source>
        <dbReference type="Google" id="ProtNLM"/>
    </source>
</evidence>
<evidence type="ECO:0000256" key="1">
    <source>
        <dbReference type="ARBA" id="ARBA00008887"/>
    </source>
</evidence>
<dbReference type="InterPro" id="IPR043157">
    <property type="entry name" value="Dynein_AAA1S"/>
</dbReference>
<dbReference type="Proteomes" id="UP000663823">
    <property type="component" value="Unassembled WGS sequence"/>
</dbReference>
<evidence type="ECO:0000259" key="2">
    <source>
        <dbReference type="Pfam" id="PF12774"/>
    </source>
</evidence>
<dbReference type="Gene3D" id="1.10.8.710">
    <property type="match status" value="2"/>
</dbReference>
<evidence type="ECO:0000313" key="6">
    <source>
        <dbReference type="Proteomes" id="UP000663823"/>
    </source>
</evidence>
<dbReference type="InterPro" id="IPR041466">
    <property type="entry name" value="Dynein_AAA5_ext"/>
</dbReference>
<gene>
    <name evidence="5" type="ORF">OTI717_LOCUS3005</name>
</gene>
<dbReference type="Pfam" id="PF12775">
    <property type="entry name" value="AAA_7"/>
    <property type="match status" value="2"/>
</dbReference>
<organism evidence="5 6">
    <name type="scientific">Rotaria sordida</name>
    <dbReference type="NCBI Taxonomy" id="392033"/>
    <lineage>
        <taxon>Eukaryota</taxon>
        <taxon>Metazoa</taxon>
        <taxon>Spiralia</taxon>
        <taxon>Gnathifera</taxon>
        <taxon>Rotifera</taxon>
        <taxon>Eurotatoria</taxon>
        <taxon>Bdelloidea</taxon>
        <taxon>Philodinida</taxon>
        <taxon>Philodinidae</taxon>
        <taxon>Rotaria</taxon>
    </lineage>
</organism>
<dbReference type="InterPro" id="IPR035699">
    <property type="entry name" value="AAA_6"/>
</dbReference>
<dbReference type="SUPFAM" id="SSF52540">
    <property type="entry name" value="P-loop containing nucleoside triphosphate hydrolases"/>
    <property type="match status" value="3"/>
</dbReference>
<dbReference type="PANTHER" id="PTHR45703">
    <property type="entry name" value="DYNEIN HEAVY CHAIN"/>
    <property type="match status" value="1"/>
</dbReference>
<dbReference type="Gene3D" id="1.10.472.130">
    <property type="match status" value="1"/>
</dbReference>
<dbReference type="Pfam" id="PF12774">
    <property type="entry name" value="AAA_6"/>
    <property type="match status" value="2"/>
</dbReference>
<reference evidence="5" key="1">
    <citation type="submission" date="2021-02" db="EMBL/GenBank/DDBJ databases">
        <authorList>
            <person name="Nowell W R."/>
        </authorList>
    </citation>
    <scope>NUCLEOTIDE SEQUENCE</scope>
</reference>
<sequence length="796" mass="91395">MGDAPAGPAGTEKIETTKDLGRALDVMVYVYNCSEQMDYQSLEIFIKDYHQQMHEDVLMNSIVVSVQVKTIQDAIRDRKQRFNFMGTEISLNQNVGLFITMNPGYAGRTELPGNLKALFRPCAMVLPDIEMICEIILVTSGFKDGKLLSCKFITLYNLFVGSALRRADPNRPEREFLMRALRHFNIPKIVHNNLPIFMSSLGDLFPALDVPCKRDLKFEEEVKRAALDLKLQYKDVFILKVVQLKELFEVHNSVFIVGNAGTGKSQIWKTLNQMYINHKRRSVAIDLDPKAVTNNELFGFINPATREWKDGLFSTIMRDLANMTHDGPKRIVLDGDIDPMWIESLNTVMDDNKVLTLASNERIPLNPTMRLLFEISHLRTAASAIVSRAGSLYINPQDLGWKPQVATWIESRPIQSERANLQILFDKYLPTCIEMLKSNHFKKTTPLVDENCPPDCANELYEQYFVWACIWPMGASLFQDQYTAYHSDLTDHRVEFSRWWTLEFKAVKFPTTANTTAFDYYIDPETKKIELWSKNVPKFELDPDVPLQAALVPTRETVRVRYWMGYPVMLVGGAGSGKTVIVNDKLHSLNNELWTVANVPFNYYTSSEMLQSILEKPLEHDLNMPEIDKYYTVQAHTVLRQYLDNKHWYDRQKLTLRDIHNCQYVACMNPTARNFTTDSRIQRYFAVFAISFPGQDSLQTIYNSILSQHLPASPNAPFTQAVQRYAPQLVDGALAVHQRIAATFLPTAIKFHYIFNLRDLSNIFQSILFATGECVKTTKDLVRLYVHEAEIVYDDE</sequence>
<dbReference type="InterPro" id="IPR026983">
    <property type="entry name" value="DHC"/>
</dbReference>
<comment type="similarity">
    <text evidence="1">Belongs to the dynein heavy chain family.</text>
</comment>
<feature type="domain" description="Dynein heavy chain hydrolytic ATP-binding dynein motor region" evidence="2">
    <location>
        <begin position="162"/>
        <end position="265"/>
    </location>
</feature>
<dbReference type="GO" id="GO:0045505">
    <property type="term" value="F:dynein intermediate chain binding"/>
    <property type="evidence" value="ECO:0007669"/>
    <property type="project" value="InterPro"/>
</dbReference>
<dbReference type="Gene3D" id="1.20.920.30">
    <property type="match status" value="1"/>
</dbReference>
<dbReference type="GO" id="GO:0005524">
    <property type="term" value="F:ATP binding"/>
    <property type="evidence" value="ECO:0007669"/>
    <property type="project" value="InterPro"/>
</dbReference>
<name>A0A818ITJ9_9BILA</name>
<evidence type="ECO:0000259" key="4">
    <source>
        <dbReference type="Pfam" id="PF17857"/>
    </source>
</evidence>
<proteinExistence type="inferred from homology"/>